<evidence type="ECO:0000313" key="2">
    <source>
        <dbReference type="Proteomes" id="UP000095247"/>
    </source>
</evidence>
<gene>
    <name evidence="1" type="ORF">BFL38_13855</name>
</gene>
<evidence type="ECO:0000313" key="1">
    <source>
        <dbReference type="EMBL" id="OEJ15371.1"/>
    </source>
</evidence>
<dbReference type="EMBL" id="MDCO01000006">
    <property type="protein sequence ID" value="OEJ15371.1"/>
    <property type="molecule type" value="Genomic_DNA"/>
</dbReference>
<protein>
    <submittedName>
        <fullName evidence="1">Uncharacterized protein</fullName>
    </submittedName>
</protein>
<reference evidence="1 2" key="1">
    <citation type="submission" date="2016-08" db="EMBL/GenBank/DDBJ databases">
        <title>Characterization and recognition of Brachyspira hampsonii sp. nov., a novel intestinal spirochete that is pathogenic to pigs.</title>
        <authorList>
            <person name="Mirajkar N."/>
            <person name="La T."/>
            <person name="Phillips N."/>
            <person name="Hampson D."/>
            <person name="Gebhart C."/>
        </authorList>
    </citation>
    <scope>NUCLEOTIDE SEQUENCE [LARGE SCALE GENOMIC DNA]</scope>
    <source>
        <strain evidence="1 2">P280/1</strain>
    </source>
</reference>
<proteinExistence type="predicted"/>
<accession>A0A1E5NGS9</accession>
<name>A0A1E5NGS9_9SPIR</name>
<organism evidence="1 2">
    <name type="scientific">Brachyspira hampsonii</name>
    <dbReference type="NCBI Taxonomy" id="1287055"/>
    <lineage>
        <taxon>Bacteria</taxon>
        <taxon>Pseudomonadati</taxon>
        <taxon>Spirochaetota</taxon>
        <taxon>Spirochaetia</taxon>
        <taxon>Brachyspirales</taxon>
        <taxon>Brachyspiraceae</taxon>
        <taxon>Brachyspira</taxon>
    </lineage>
</organism>
<dbReference type="AlphaFoldDB" id="A0A1E5NGS9"/>
<dbReference type="RefSeq" id="WP_069725923.1">
    <property type="nucleotide sequence ID" value="NZ_MDCO01000006.1"/>
</dbReference>
<sequence length="352" mass="41853">MKNIKIYLIFFIISSIAFADITPKFGIKNNFSYMDMKETAFIPNSVLSNDTYFYFGFEYLNNNFYFSFKPALRIYTKDNIDLIYDNGNFIKQTDNKAYASFTFDEIQFTYINDILGFYIGKRKFHFGEGFNRQYMFVGESVLYNDFDALYNSELNFYQDNITHSIGFITDTKSIDLLEKPKYYRAWYYLKYSSSHLGLMAITKYNYDLTLKNNLMLGFETSYIFDIGFKLYGNVTYNILSSDNIGKSLNDVKSLLGINYTFIYNYDFILSPYVEYFYEDSHSFYSIGLYLSFLNNLFNIITYFSHSPNYKMDLNTKLLINYNNFSFTFNYYTPFNSNEILEHAFEIGLEYNY</sequence>
<comment type="caution">
    <text evidence="1">The sequence shown here is derived from an EMBL/GenBank/DDBJ whole genome shotgun (WGS) entry which is preliminary data.</text>
</comment>
<dbReference type="Proteomes" id="UP000095247">
    <property type="component" value="Unassembled WGS sequence"/>
</dbReference>